<feature type="compositionally biased region" description="Low complexity" evidence="1">
    <location>
        <begin position="72"/>
        <end position="84"/>
    </location>
</feature>
<evidence type="ECO:0000256" key="1">
    <source>
        <dbReference type="SAM" id="MobiDB-lite"/>
    </source>
</evidence>
<evidence type="ECO:0000313" key="2">
    <source>
        <dbReference type="EMBL" id="KAK9806922.1"/>
    </source>
</evidence>
<sequence length="145" mass="14996">MAGGGRKALAAAEGGGDTADPLTKSVIRAAFMYCAKRLAEKVRSLRSQFRKLVVADNKQLVVDAVEDEGGDAQRAGGDAAGSQQPGRWAAQAAAGEEDEIQEGERLPDTNDSAGTVIPVATEVVVPKIASAARVLPTSKCMYPAV</sequence>
<dbReference type="EMBL" id="JALJOR010000013">
    <property type="protein sequence ID" value="KAK9806922.1"/>
    <property type="molecule type" value="Genomic_DNA"/>
</dbReference>
<evidence type="ECO:0000313" key="3">
    <source>
        <dbReference type="Proteomes" id="UP001489004"/>
    </source>
</evidence>
<feature type="region of interest" description="Disordered" evidence="1">
    <location>
        <begin position="69"/>
        <end position="113"/>
    </location>
</feature>
<keyword evidence="3" id="KW-1185">Reference proteome</keyword>
<proteinExistence type="predicted"/>
<feature type="region of interest" description="Disordered" evidence="1">
    <location>
        <begin position="1"/>
        <end position="21"/>
    </location>
</feature>
<reference evidence="2 3" key="1">
    <citation type="journal article" date="2024" name="Nat. Commun.">
        <title>Phylogenomics reveals the evolutionary origins of lichenization in chlorophyte algae.</title>
        <authorList>
            <person name="Puginier C."/>
            <person name="Libourel C."/>
            <person name="Otte J."/>
            <person name="Skaloud P."/>
            <person name="Haon M."/>
            <person name="Grisel S."/>
            <person name="Petersen M."/>
            <person name="Berrin J.G."/>
            <person name="Delaux P.M."/>
            <person name="Dal Grande F."/>
            <person name="Keller J."/>
        </authorList>
    </citation>
    <scope>NUCLEOTIDE SEQUENCE [LARGE SCALE GENOMIC DNA]</scope>
    <source>
        <strain evidence="2 3">SAG 2043</strain>
    </source>
</reference>
<gene>
    <name evidence="2" type="ORF">WJX72_007583</name>
</gene>
<comment type="caution">
    <text evidence="2">The sequence shown here is derived from an EMBL/GenBank/DDBJ whole genome shotgun (WGS) entry which is preliminary data.</text>
</comment>
<organism evidence="2 3">
    <name type="scientific">[Myrmecia] bisecta</name>
    <dbReference type="NCBI Taxonomy" id="41462"/>
    <lineage>
        <taxon>Eukaryota</taxon>
        <taxon>Viridiplantae</taxon>
        <taxon>Chlorophyta</taxon>
        <taxon>core chlorophytes</taxon>
        <taxon>Trebouxiophyceae</taxon>
        <taxon>Trebouxiales</taxon>
        <taxon>Trebouxiaceae</taxon>
        <taxon>Myrmecia</taxon>
    </lineage>
</organism>
<accession>A0AAW1PFL3</accession>
<name>A0AAW1PFL3_9CHLO</name>
<dbReference type="AlphaFoldDB" id="A0AAW1PFL3"/>
<protein>
    <submittedName>
        <fullName evidence="2">Uncharacterized protein</fullName>
    </submittedName>
</protein>
<dbReference type="Proteomes" id="UP001489004">
    <property type="component" value="Unassembled WGS sequence"/>
</dbReference>